<evidence type="ECO:0000256" key="1">
    <source>
        <dbReference type="ARBA" id="ARBA00001974"/>
    </source>
</evidence>
<dbReference type="Pfam" id="PF00732">
    <property type="entry name" value="GMC_oxred_N"/>
    <property type="match status" value="1"/>
</dbReference>
<sequence>MPETTTPVDVLIVGSGIMGAALARGLRDADPSVRLLMIDGGPAVGSVPGLHLHDSEEPEIWSRYNQRVATGVQGMYTGADVTPDITDELRSVAPGMYNLSAMGEDAAAMPASAVSWNVGGMGVHWTAATPWPAGEEVFDGGDPVQWEQDLARARELLDVQESPLGPTVPGRVVLDVLEDAFGAVSAEGRHPQPMPMAVAGNPTGTLLRTGPSRIFPPIAHGGDEAFELRAGTLAIAIRRDGDRVIGVRVRETATGREDDIDARTVIVCADVVRTPQLLFASGIRPAALGRFLNEHAFVTGRVVMDLERFGLTPEDLPRLREGEFATDSLWLPQNGDAQPFHGQIMNTVFVDEEHRPFAYSVGLSFYTPVESRPENRLVFSEEETDVTGLPRLRVEFEYSDRDRELIAAARERIREIAERFGSFDPETECAVLAPGSSLHLTGTVRSGSVDDGTSVCDESGRVRGVEGLYLAGNGVIPTPVVCNATLTGTVTAVRATRAVLAELAAARV</sequence>
<dbReference type="InterPro" id="IPR036188">
    <property type="entry name" value="FAD/NAD-bd_sf"/>
</dbReference>
<protein>
    <submittedName>
        <fullName evidence="8">Choline dehydrogenase</fullName>
    </submittedName>
</protein>
<dbReference type="SUPFAM" id="SSF51905">
    <property type="entry name" value="FAD/NAD(P)-binding domain"/>
    <property type="match status" value="1"/>
</dbReference>
<evidence type="ECO:0000256" key="2">
    <source>
        <dbReference type="ARBA" id="ARBA00010790"/>
    </source>
</evidence>
<comment type="caution">
    <text evidence="8">The sequence shown here is derived from an EMBL/GenBank/DDBJ whole genome shotgun (WGS) entry which is preliminary data.</text>
</comment>
<dbReference type="Gene3D" id="3.50.50.60">
    <property type="entry name" value="FAD/NAD(P)-binding domain"/>
    <property type="match status" value="2"/>
</dbReference>
<reference evidence="8 9" key="1">
    <citation type="submission" date="2018-03" db="EMBL/GenBank/DDBJ databases">
        <title>Bacteriophage NCPPB3778 and a type I-E CRISPR drive the evolution of the US Biological Select Agent, Rathayibacter toxicus.</title>
        <authorList>
            <person name="Davis E.W.II."/>
            <person name="Tabima J.F."/>
            <person name="Weisberg A.J."/>
            <person name="Dantas Lopes L."/>
            <person name="Wiseman M.S."/>
            <person name="Wiseman M.S."/>
            <person name="Pupko T."/>
            <person name="Belcher M.S."/>
            <person name="Sechler A.J."/>
            <person name="Tancos M.A."/>
            <person name="Schroeder B.K."/>
            <person name="Murray T.D."/>
            <person name="Luster D.G."/>
            <person name="Schneider W.L."/>
            <person name="Rogers E."/>
            <person name="Andreote F.D."/>
            <person name="Grunwald N.J."/>
            <person name="Putnam M.L."/>
            <person name="Chang J.H."/>
        </authorList>
    </citation>
    <scope>NUCLEOTIDE SEQUENCE [LARGE SCALE GENOMIC DNA]</scope>
    <source>
        <strain evidence="8 9">DSM 15933</strain>
    </source>
</reference>
<comment type="cofactor">
    <cofactor evidence="1">
        <name>FAD</name>
        <dbReference type="ChEBI" id="CHEBI:57692"/>
    </cofactor>
</comment>
<dbReference type="PANTHER" id="PTHR42784">
    <property type="entry name" value="PYRANOSE 2-OXIDASE"/>
    <property type="match status" value="1"/>
</dbReference>
<name>A0A2T4URE3_9MICO</name>
<dbReference type="InterPro" id="IPR000172">
    <property type="entry name" value="GMC_OxRdtase_N"/>
</dbReference>
<dbReference type="RefSeq" id="WP_107573870.1">
    <property type="nucleotide sequence ID" value="NZ_PZPL01000001.1"/>
</dbReference>
<evidence type="ECO:0000259" key="7">
    <source>
        <dbReference type="Pfam" id="PF05199"/>
    </source>
</evidence>
<dbReference type="AlphaFoldDB" id="A0A2T4URE3"/>
<dbReference type="PANTHER" id="PTHR42784:SF1">
    <property type="entry name" value="PYRANOSE 2-OXIDASE"/>
    <property type="match status" value="1"/>
</dbReference>
<dbReference type="Proteomes" id="UP000241085">
    <property type="component" value="Unassembled WGS sequence"/>
</dbReference>
<evidence type="ECO:0000313" key="8">
    <source>
        <dbReference type="EMBL" id="PTL72097.1"/>
    </source>
</evidence>
<proteinExistence type="inferred from homology"/>
<feature type="domain" description="Glucose-methanol-choline oxidoreductase N-terminal" evidence="6">
    <location>
        <begin position="235"/>
        <end position="295"/>
    </location>
</feature>
<dbReference type="GO" id="GO:0016614">
    <property type="term" value="F:oxidoreductase activity, acting on CH-OH group of donors"/>
    <property type="evidence" value="ECO:0007669"/>
    <property type="project" value="InterPro"/>
</dbReference>
<keyword evidence="9" id="KW-1185">Reference proteome</keyword>
<comment type="similarity">
    <text evidence="2">Belongs to the GMC oxidoreductase family.</text>
</comment>
<dbReference type="EMBL" id="PZPL01000001">
    <property type="protein sequence ID" value="PTL72097.1"/>
    <property type="molecule type" value="Genomic_DNA"/>
</dbReference>
<keyword evidence="4" id="KW-0274">FAD</keyword>
<evidence type="ECO:0000256" key="5">
    <source>
        <dbReference type="ARBA" id="ARBA00023002"/>
    </source>
</evidence>
<accession>A0A2T4URE3</accession>
<evidence type="ECO:0000256" key="4">
    <source>
        <dbReference type="ARBA" id="ARBA00022827"/>
    </source>
</evidence>
<evidence type="ECO:0000313" key="9">
    <source>
        <dbReference type="Proteomes" id="UP000241085"/>
    </source>
</evidence>
<dbReference type="InterPro" id="IPR051473">
    <property type="entry name" value="P2Ox-like"/>
</dbReference>
<gene>
    <name evidence="8" type="ORF">C1I63_04075</name>
</gene>
<organism evidence="8 9">
    <name type="scientific">Rathayibacter caricis DSM 15933</name>
    <dbReference type="NCBI Taxonomy" id="1328867"/>
    <lineage>
        <taxon>Bacteria</taxon>
        <taxon>Bacillati</taxon>
        <taxon>Actinomycetota</taxon>
        <taxon>Actinomycetes</taxon>
        <taxon>Micrococcales</taxon>
        <taxon>Microbacteriaceae</taxon>
        <taxon>Rathayibacter</taxon>
    </lineage>
</organism>
<dbReference type="InterPro" id="IPR007867">
    <property type="entry name" value="GMC_OxRtase_C"/>
</dbReference>
<evidence type="ECO:0000259" key="6">
    <source>
        <dbReference type="Pfam" id="PF00732"/>
    </source>
</evidence>
<keyword evidence="3" id="KW-0285">Flavoprotein</keyword>
<feature type="domain" description="Glucose-methanol-choline oxidoreductase C-terminal" evidence="7">
    <location>
        <begin position="376"/>
        <end position="491"/>
    </location>
</feature>
<dbReference type="SUPFAM" id="SSF54373">
    <property type="entry name" value="FAD-linked reductases, C-terminal domain"/>
    <property type="match status" value="1"/>
</dbReference>
<dbReference type="GO" id="GO:0050660">
    <property type="term" value="F:flavin adenine dinucleotide binding"/>
    <property type="evidence" value="ECO:0007669"/>
    <property type="project" value="InterPro"/>
</dbReference>
<keyword evidence="5" id="KW-0560">Oxidoreductase</keyword>
<evidence type="ECO:0000256" key="3">
    <source>
        <dbReference type="ARBA" id="ARBA00022630"/>
    </source>
</evidence>
<dbReference type="Pfam" id="PF05199">
    <property type="entry name" value="GMC_oxred_C"/>
    <property type="match status" value="1"/>
</dbReference>